<dbReference type="RefSeq" id="WP_142093118.1">
    <property type="nucleotide sequence ID" value="NZ_BAAAMD010000002.1"/>
</dbReference>
<dbReference type="PANTHER" id="PTHR12358:SF54">
    <property type="entry name" value="SPHINGOSINE KINASE RELATED PROTEIN"/>
    <property type="match status" value="1"/>
</dbReference>
<feature type="transmembrane region" description="Helical" evidence="9">
    <location>
        <begin position="7"/>
        <end position="28"/>
    </location>
</feature>
<dbReference type="Gene3D" id="1.20.144.10">
    <property type="entry name" value="Phosphatidic acid phosphatase type 2/haloperoxidase"/>
    <property type="match status" value="1"/>
</dbReference>
<keyword evidence="7" id="KW-0594">Phospholipid biosynthesis</keyword>
<keyword evidence="8" id="KW-1208">Phospholipid metabolism</keyword>
<dbReference type="GO" id="GO:0016301">
    <property type="term" value="F:kinase activity"/>
    <property type="evidence" value="ECO:0007669"/>
    <property type="project" value="UniProtKB-KW"/>
</dbReference>
<dbReference type="InterPro" id="IPR000326">
    <property type="entry name" value="PAP2/HPO"/>
</dbReference>
<feature type="transmembrane region" description="Helical" evidence="9">
    <location>
        <begin position="122"/>
        <end position="145"/>
    </location>
</feature>
<dbReference type="AlphaFoldDB" id="A0A542ZSR1"/>
<dbReference type="Gene3D" id="3.40.50.10330">
    <property type="entry name" value="Probable inorganic polyphosphate/atp-NAD kinase, domain 1"/>
    <property type="match status" value="1"/>
</dbReference>
<dbReference type="InterPro" id="IPR045540">
    <property type="entry name" value="YegS/DAGK_C"/>
</dbReference>
<keyword evidence="5 11" id="KW-0418">Kinase</keyword>
<evidence type="ECO:0000256" key="9">
    <source>
        <dbReference type="SAM" id="Phobius"/>
    </source>
</evidence>
<evidence type="ECO:0000256" key="1">
    <source>
        <dbReference type="ARBA" id="ARBA00001946"/>
    </source>
</evidence>
<organism evidence="11 12">
    <name type="scientific">Propioniferax innocua</name>
    <dbReference type="NCBI Taxonomy" id="1753"/>
    <lineage>
        <taxon>Bacteria</taxon>
        <taxon>Bacillati</taxon>
        <taxon>Actinomycetota</taxon>
        <taxon>Actinomycetes</taxon>
        <taxon>Propionibacteriales</taxon>
        <taxon>Propionibacteriaceae</taxon>
        <taxon>Propioniferax</taxon>
    </lineage>
</organism>
<keyword evidence="7" id="KW-0444">Lipid biosynthesis</keyword>
<evidence type="ECO:0000256" key="2">
    <source>
        <dbReference type="ARBA" id="ARBA00005983"/>
    </source>
</evidence>
<evidence type="ECO:0000256" key="4">
    <source>
        <dbReference type="ARBA" id="ARBA00022741"/>
    </source>
</evidence>
<keyword evidence="7" id="KW-0443">Lipid metabolism</keyword>
<dbReference type="PANTHER" id="PTHR12358">
    <property type="entry name" value="SPHINGOSINE KINASE"/>
    <property type="match status" value="1"/>
</dbReference>
<accession>A0A542ZSR1</accession>
<feature type="transmembrane region" description="Helical" evidence="9">
    <location>
        <begin position="157"/>
        <end position="175"/>
    </location>
</feature>
<dbReference type="Pfam" id="PF19279">
    <property type="entry name" value="YegS_C"/>
    <property type="match status" value="1"/>
</dbReference>
<dbReference type="GO" id="GO:0008654">
    <property type="term" value="P:phospholipid biosynthetic process"/>
    <property type="evidence" value="ECO:0007669"/>
    <property type="project" value="UniProtKB-KW"/>
</dbReference>
<name>A0A542ZSR1_9ACTN</name>
<evidence type="ECO:0000313" key="12">
    <source>
        <dbReference type="Proteomes" id="UP000316196"/>
    </source>
</evidence>
<keyword evidence="9" id="KW-1133">Transmembrane helix</keyword>
<evidence type="ECO:0000256" key="8">
    <source>
        <dbReference type="ARBA" id="ARBA00023264"/>
    </source>
</evidence>
<gene>
    <name evidence="11" type="ORF">FB460_1205</name>
</gene>
<dbReference type="EMBL" id="VFOR01000001">
    <property type="protein sequence ID" value="TQL63393.1"/>
    <property type="molecule type" value="Genomic_DNA"/>
</dbReference>
<keyword evidence="3" id="KW-0808">Transferase</keyword>
<dbReference type="SMART" id="SM00046">
    <property type="entry name" value="DAGKc"/>
    <property type="match status" value="1"/>
</dbReference>
<evidence type="ECO:0000256" key="5">
    <source>
        <dbReference type="ARBA" id="ARBA00022777"/>
    </source>
</evidence>
<evidence type="ECO:0000256" key="7">
    <source>
        <dbReference type="ARBA" id="ARBA00023209"/>
    </source>
</evidence>
<keyword evidence="6" id="KW-0067">ATP-binding</keyword>
<protein>
    <submittedName>
        <fullName evidence="11">Diacylglycerol kinase family enzyme</fullName>
    </submittedName>
</protein>
<dbReference type="OrthoDB" id="3171056at2"/>
<sequence>MKPPSTTSVVAIGGSIVAFTVWTVLVLGGTLEPLDEAVAIPAAEYTSALGQIAAAFALVTWPGVIYVLVAVAGWWLRKRRLLYLGLAMWVSIVIGWGGHLLIKMLVRRPRPDGAMDVLTTSGWAYPSGHLTAITVGGCMALAATIVTRQGRVMRHGVWFAAVGLTVVVGLDRWLMGAHWFSDIVGGFIWGAAASAIALVSCRVRVLPKDYFALGPESRDADEAIAGPPKRCAIVYNPVKVEDLDTFRRHVAHELETHGWQAPIWLETTADDPGHAMAQKALELEVDLVMAAGGDGTVRVVCEELADTGVPFAVIPAGTGNLLARNLQIPLDEQSALRVALEGTPTPMDLVEIVIDEEHRYVSGVMAGVGIDAVIMDRTDADLKRAVGSAAYFVAAAQNVDHPPLPVTIIIDDDEPVTREAMLVLVGNVGMLQGGIQIIPDAQADDGYLDLLVASPTSAVDLLRMTRKVLTRVGDEENLEYVRARRVRIEAGRAEQFQLDGDTEGEARVVDATVMPGALTLMKPS</sequence>
<comment type="cofactor">
    <cofactor evidence="1">
        <name>Mg(2+)</name>
        <dbReference type="ChEBI" id="CHEBI:18420"/>
    </cofactor>
</comment>
<feature type="domain" description="DAGKc" evidence="10">
    <location>
        <begin position="226"/>
        <end position="356"/>
    </location>
</feature>
<comment type="similarity">
    <text evidence="2">Belongs to the diacylglycerol/lipid kinase family.</text>
</comment>
<comment type="caution">
    <text evidence="11">The sequence shown here is derived from an EMBL/GenBank/DDBJ whole genome shotgun (WGS) entry which is preliminary data.</text>
</comment>
<evidence type="ECO:0000256" key="3">
    <source>
        <dbReference type="ARBA" id="ARBA00022679"/>
    </source>
</evidence>
<evidence type="ECO:0000313" key="11">
    <source>
        <dbReference type="EMBL" id="TQL63393.1"/>
    </source>
</evidence>
<dbReference type="SUPFAM" id="SSF111331">
    <property type="entry name" value="NAD kinase/diacylglycerol kinase-like"/>
    <property type="match status" value="1"/>
</dbReference>
<evidence type="ECO:0000259" key="10">
    <source>
        <dbReference type="PROSITE" id="PS50146"/>
    </source>
</evidence>
<evidence type="ECO:0000256" key="6">
    <source>
        <dbReference type="ARBA" id="ARBA00022840"/>
    </source>
</evidence>
<dbReference type="Pfam" id="PF01569">
    <property type="entry name" value="PAP2"/>
    <property type="match status" value="1"/>
</dbReference>
<keyword evidence="12" id="KW-1185">Reference proteome</keyword>
<reference evidence="11 12" key="1">
    <citation type="submission" date="2019-06" db="EMBL/GenBank/DDBJ databases">
        <title>Sequencing the genomes of 1000 actinobacteria strains.</title>
        <authorList>
            <person name="Klenk H.-P."/>
        </authorList>
    </citation>
    <scope>NUCLEOTIDE SEQUENCE [LARGE SCALE GENOMIC DNA]</scope>
    <source>
        <strain evidence="11 12">DSM 8251</strain>
    </source>
</reference>
<dbReference type="InterPro" id="IPR017438">
    <property type="entry name" value="ATP-NAD_kinase_N"/>
</dbReference>
<keyword evidence="4" id="KW-0547">Nucleotide-binding</keyword>
<dbReference type="Proteomes" id="UP000316196">
    <property type="component" value="Unassembled WGS sequence"/>
</dbReference>
<dbReference type="InterPro" id="IPR001206">
    <property type="entry name" value="Diacylglycerol_kinase_cat_dom"/>
</dbReference>
<feature type="transmembrane region" description="Helical" evidence="9">
    <location>
        <begin position="48"/>
        <end position="69"/>
    </location>
</feature>
<dbReference type="SUPFAM" id="SSF48317">
    <property type="entry name" value="Acid phosphatase/Vanadium-dependent haloperoxidase"/>
    <property type="match status" value="1"/>
</dbReference>
<dbReference type="CDD" id="cd03392">
    <property type="entry name" value="PAP2_like_2"/>
    <property type="match status" value="1"/>
</dbReference>
<dbReference type="Gene3D" id="2.60.200.40">
    <property type="match status" value="1"/>
</dbReference>
<dbReference type="Pfam" id="PF00781">
    <property type="entry name" value="DAGK_cat"/>
    <property type="match status" value="1"/>
</dbReference>
<dbReference type="InterPro" id="IPR016064">
    <property type="entry name" value="NAD/diacylglycerol_kinase_sf"/>
</dbReference>
<feature type="transmembrane region" description="Helical" evidence="9">
    <location>
        <begin position="187"/>
        <end position="205"/>
    </location>
</feature>
<dbReference type="InterPro" id="IPR036938">
    <property type="entry name" value="PAP2/HPO_sf"/>
</dbReference>
<proteinExistence type="inferred from homology"/>
<dbReference type="InterPro" id="IPR050187">
    <property type="entry name" value="Lipid_Phosphate_FormReg"/>
</dbReference>
<keyword evidence="9" id="KW-0812">Transmembrane</keyword>
<dbReference type="SMART" id="SM00014">
    <property type="entry name" value="acidPPc"/>
    <property type="match status" value="1"/>
</dbReference>
<keyword evidence="9" id="KW-0472">Membrane</keyword>
<dbReference type="GO" id="GO:0005524">
    <property type="term" value="F:ATP binding"/>
    <property type="evidence" value="ECO:0007669"/>
    <property type="project" value="UniProtKB-KW"/>
</dbReference>
<dbReference type="PROSITE" id="PS50146">
    <property type="entry name" value="DAGK"/>
    <property type="match status" value="1"/>
</dbReference>
<feature type="transmembrane region" description="Helical" evidence="9">
    <location>
        <begin position="81"/>
        <end position="102"/>
    </location>
</feature>